<sequence>MANQFRPDQSDFLAHFASGGEPVGKKDAKNPIKDKVSMTAIQRLISILTEKKIIASTMPWTGSHAVCFTECPWSSLLDHTNNYSPYGIGFSKKFIFAMNGSPVYYVRADQFKKQQWHDHLKAFATPFWPKYRPKSINSKVKFIDCDYLHEREWRVPHDLSFEYHQIEFVILNTYEDMAQFPKALKDAIGREKFLLMDNYKMIEKLWPVHNLGI</sequence>
<dbReference type="EMBL" id="JAFKCT010000001">
    <property type="protein sequence ID" value="MBN7810182.1"/>
    <property type="molecule type" value="Genomic_DNA"/>
</dbReference>
<gene>
    <name evidence="1" type="ORF">J0A68_04385</name>
</gene>
<evidence type="ECO:0000313" key="2">
    <source>
        <dbReference type="Proteomes" id="UP000664317"/>
    </source>
</evidence>
<dbReference type="InterPro" id="IPR021223">
    <property type="entry name" value="AbiGi"/>
</dbReference>
<name>A0ABS3BZR8_9BACT</name>
<dbReference type="Pfam" id="PF10899">
    <property type="entry name" value="AbiGi"/>
    <property type="match status" value="1"/>
</dbReference>
<protein>
    <recommendedName>
        <fullName evidence="3">Abortive phage resistance protein AbiGi, antitoxin</fullName>
    </recommendedName>
</protein>
<dbReference type="RefSeq" id="WP_206576963.1">
    <property type="nucleotide sequence ID" value="NZ_JAFKCT010000001.1"/>
</dbReference>
<proteinExistence type="predicted"/>
<reference evidence="1 2" key="1">
    <citation type="submission" date="2021-03" db="EMBL/GenBank/DDBJ databases">
        <title>novel species isolated from a fishpond in China.</title>
        <authorList>
            <person name="Lu H."/>
            <person name="Cai Z."/>
        </authorList>
    </citation>
    <scope>NUCLEOTIDE SEQUENCE [LARGE SCALE GENOMIC DNA]</scope>
    <source>
        <strain evidence="1 2">H41</strain>
    </source>
</reference>
<evidence type="ECO:0000313" key="1">
    <source>
        <dbReference type="EMBL" id="MBN7810182.1"/>
    </source>
</evidence>
<comment type="caution">
    <text evidence="1">The sequence shown here is derived from an EMBL/GenBank/DDBJ whole genome shotgun (WGS) entry which is preliminary data.</text>
</comment>
<evidence type="ECO:0008006" key="3">
    <source>
        <dbReference type="Google" id="ProtNLM"/>
    </source>
</evidence>
<organism evidence="1 2">
    <name type="scientific">Algoriphagus oliviformis</name>
    <dbReference type="NCBI Taxonomy" id="2811231"/>
    <lineage>
        <taxon>Bacteria</taxon>
        <taxon>Pseudomonadati</taxon>
        <taxon>Bacteroidota</taxon>
        <taxon>Cytophagia</taxon>
        <taxon>Cytophagales</taxon>
        <taxon>Cyclobacteriaceae</taxon>
        <taxon>Algoriphagus</taxon>
    </lineage>
</organism>
<dbReference type="Proteomes" id="UP000664317">
    <property type="component" value="Unassembled WGS sequence"/>
</dbReference>
<keyword evidence="2" id="KW-1185">Reference proteome</keyword>
<accession>A0ABS3BZR8</accession>